<accession>A0A221S334</accession>
<dbReference type="GO" id="GO:0005524">
    <property type="term" value="F:ATP binding"/>
    <property type="evidence" value="ECO:0007669"/>
    <property type="project" value="InterPro"/>
</dbReference>
<dbReference type="InterPro" id="IPR020818">
    <property type="entry name" value="Chaperonin_GroES"/>
</dbReference>
<dbReference type="Pfam" id="PF00166">
    <property type="entry name" value="Cpn10"/>
    <property type="match status" value="1"/>
</dbReference>
<dbReference type="Gene3D" id="2.30.33.40">
    <property type="entry name" value="GroES chaperonin"/>
    <property type="match status" value="1"/>
</dbReference>
<dbReference type="InterPro" id="IPR037124">
    <property type="entry name" value="Chaperonin_GroES_sf"/>
</dbReference>
<keyword evidence="1" id="KW-0143">Chaperone</keyword>
<evidence type="ECO:0000313" key="2">
    <source>
        <dbReference type="EMBL" id="ASN63247.1"/>
    </source>
</evidence>
<reference evidence="2" key="1">
    <citation type="submission" date="2016-03" db="EMBL/GenBank/DDBJ databases">
        <title>Novel chaperonins are prevalent in the virioplankton and link to viral biology and ecology.</title>
        <authorList>
            <person name="Marine R.L."/>
            <person name="Nasko D.J."/>
            <person name="Polson S.W."/>
            <person name="Wommack K.E."/>
        </authorList>
    </citation>
    <scope>NUCLEOTIDE SEQUENCE</scope>
</reference>
<proteinExistence type="predicted"/>
<dbReference type="GO" id="GO:0044183">
    <property type="term" value="F:protein folding chaperone"/>
    <property type="evidence" value="ECO:0007669"/>
    <property type="project" value="InterPro"/>
</dbReference>
<protein>
    <submittedName>
        <fullName evidence="2">Co-chaperonin GroES</fullName>
    </submittedName>
</protein>
<evidence type="ECO:0000256" key="1">
    <source>
        <dbReference type="ARBA" id="ARBA00023186"/>
    </source>
</evidence>
<dbReference type="SMART" id="SM00883">
    <property type="entry name" value="Cpn10"/>
    <property type="match status" value="1"/>
</dbReference>
<organism evidence="2">
    <name type="scientific">uncultured virus</name>
    <dbReference type="NCBI Taxonomy" id="340016"/>
    <lineage>
        <taxon>Viruses</taxon>
        <taxon>environmental samples</taxon>
    </lineage>
</organism>
<dbReference type="CDD" id="cd00320">
    <property type="entry name" value="cpn10"/>
    <property type="match status" value="1"/>
</dbReference>
<dbReference type="SUPFAM" id="SSF50129">
    <property type="entry name" value="GroES-like"/>
    <property type="match status" value="1"/>
</dbReference>
<gene>
    <name evidence="2" type="primary">groES</name>
</gene>
<dbReference type="InterPro" id="IPR011032">
    <property type="entry name" value="GroES-like_sf"/>
</dbReference>
<dbReference type="EMBL" id="KU970653">
    <property type="protein sequence ID" value="ASN63247.1"/>
    <property type="molecule type" value="Genomic_DNA"/>
</dbReference>
<name>A0A221S334_9VIRU</name>
<sequence length="171" mass="19154">MTKTLLVPDYIAKQREKEAQAEAATAVEAAAKKKEGILEQAYVKAEERYLDPSKLPESAIDRLPQPTGWRILLLPFQGRKQTDGGILLPTETREREQVGTVCGYVLRVGPLAYKDPDKFGQNAEPWCKQGDWVIFGRYAGSRFKIEGGEVRLLNDDEVLARVSSPDDILHL</sequence>